<gene>
    <name evidence="1" type="ORF">QO231_22890</name>
</gene>
<evidence type="ECO:0000313" key="1">
    <source>
        <dbReference type="EMBL" id="MDU9006689.1"/>
    </source>
</evidence>
<evidence type="ECO:0000313" key="2">
    <source>
        <dbReference type="Proteomes" id="UP001255416"/>
    </source>
</evidence>
<proteinExistence type="predicted"/>
<dbReference type="RefSeq" id="WP_316781961.1">
    <property type="nucleotide sequence ID" value="NZ_JASMWN010000028.1"/>
</dbReference>
<sequence>MIARTTRGANVSGNKHPLKCAGQSIWKEHRLADNHVTQKLRLSGLSLDPFSLFQNGLALSNLDICGCEELGDLMIPPPIAVLIKGVDLAIMVVRQLAVFQQDAALARVVPSLNIALASNITEN</sequence>
<dbReference type="EMBL" id="JASMWN010000028">
    <property type="protein sequence ID" value="MDU9006689.1"/>
    <property type="molecule type" value="Genomic_DNA"/>
</dbReference>
<keyword evidence="2" id="KW-1185">Reference proteome</keyword>
<organism evidence="1 2">
    <name type="scientific">Sedimentitalea todarodis</name>
    <dbReference type="NCBI Taxonomy" id="1631240"/>
    <lineage>
        <taxon>Bacteria</taxon>
        <taxon>Pseudomonadati</taxon>
        <taxon>Pseudomonadota</taxon>
        <taxon>Alphaproteobacteria</taxon>
        <taxon>Rhodobacterales</taxon>
        <taxon>Paracoccaceae</taxon>
        <taxon>Sedimentitalea</taxon>
    </lineage>
</organism>
<name>A0ABU3VM00_9RHOB</name>
<protein>
    <submittedName>
        <fullName evidence="1">Uncharacterized protein</fullName>
    </submittedName>
</protein>
<accession>A0ABU3VM00</accession>
<reference evidence="2" key="1">
    <citation type="submission" date="2023-05" db="EMBL/GenBank/DDBJ databases">
        <title>Sedimentitalea sp. nov. JM2-8.</title>
        <authorList>
            <person name="Huang J."/>
        </authorList>
    </citation>
    <scope>NUCLEOTIDE SEQUENCE [LARGE SCALE GENOMIC DNA]</scope>
    <source>
        <strain evidence="2">KHS03</strain>
    </source>
</reference>
<comment type="caution">
    <text evidence="1">The sequence shown here is derived from an EMBL/GenBank/DDBJ whole genome shotgun (WGS) entry which is preliminary data.</text>
</comment>
<dbReference type="Proteomes" id="UP001255416">
    <property type="component" value="Unassembled WGS sequence"/>
</dbReference>